<proteinExistence type="predicted"/>
<keyword evidence="2" id="KW-1185">Reference proteome</keyword>
<evidence type="ECO:0000313" key="2">
    <source>
        <dbReference type="Proteomes" id="UP000024635"/>
    </source>
</evidence>
<accession>A0A016U1F6</accession>
<evidence type="ECO:0000313" key="1">
    <source>
        <dbReference type="EMBL" id="EYC09114.1"/>
    </source>
</evidence>
<protein>
    <submittedName>
        <fullName evidence="1">Uncharacterized protein</fullName>
    </submittedName>
</protein>
<organism evidence="1 2">
    <name type="scientific">Ancylostoma ceylanicum</name>
    <dbReference type="NCBI Taxonomy" id="53326"/>
    <lineage>
        <taxon>Eukaryota</taxon>
        <taxon>Metazoa</taxon>
        <taxon>Ecdysozoa</taxon>
        <taxon>Nematoda</taxon>
        <taxon>Chromadorea</taxon>
        <taxon>Rhabditida</taxon>
        <taxon>Rhabditina</taxon>
        <taxon>Rhabditomorpha</taxon>
        <taxon>Strongyloidea</taxon>
        <taxon>Ancylostomatidae</taxon>
        <taxon>Ancylostomatinae</taxon>
        <taxon>Ancylostoma</taxon>
    </lineage>
</organism>
<gene>
    <name evidence="1" type="primary">Acey_s0062.g3366</name>
    <name evidence="1" type="ORF">Y032_0062g3366</name>
</gene>
<reference evidence="2" key="1">
    <citation type="journal article" date="2015" name="Nat. Genet.">
        <title>The genome and transcriptome of the zoonotic hookworm Ancylostoma ceylanicum identify infection-specific gene families.</title>
        <authorList>
            <person name="Schwarz E.M."/>
            <person name="Hu Y."/>
            <person name="Antoshechkin I."/>
            <person name="Miller M.M."/>
            <person name="Sternberg P.W."/>
            <person name="Aroian R.V."/>
        </authorList>
    </citation>
    <scope>NUCLEOTIDE SEQUENCE</scope>
    <source>
        <strain evidence="2">HY135</strain>
    </source>
</reference>
<dbReference type="OrthoDB" id="545675at2759"/>
<comment type="caution">
    <text evidence="1">The sequence shown here is derived from an EMBL/GenBank/DDBJ whole genome shotgun (WGS) entry which is preliminary data.</text>
</comment>
<dbReference type="EMBL" id="JARK01001398">
    <property type="protein sequence ID" value="EYC09114.1"/>
    <property type="molecule type" value="Genomic_DNA"/>
</dbReference>
<name>A0A016U1F6_9BILA</name>
<sequence>MASKNIELSLGYILILPLCYWKARFAFCRRRHIAEVQELELRLQDVSRDESSRFKRRVLSSDEPIIFIGQ</sequence>
<dbReference type="AlphaFoldDB" id="A0A016U1F6"/>
<dbReference type="Proteomes" id="UP000024635">
    <property type="component" value="Unassembled WGS sequence"/>
</dbReference>